<evidence type="ECO:0000256" key="4">
    <source>
        <dbReference type="ARBA" id="ARBA00022448"/>
    </source>
</evidence>
<evidence type="ECO:0000256" key="3">
    <source>
        <dbReference type="ARBA" id="ARBA00004654"/>
    </source>
</evidence>
<dbReference type="Gene3D" id="1.20.5.2440">
    <property type="match status" value="1"/>
</dbReference>
<accession>A0AAV1KTF0</accession>
<keyword evidence="6 8" id="KW-0175">Coiled coil</keyword>
<reference evidence="11 12" key="1">
    <citation type="submission" date="2023-11" db="EMBL/GenBank/DDBJ databases">
        <authorList>
            <person name="Hedman E."/>
            <person name="Englund M."/>
            <person name="Stromberg M."/>
            <person name="Nyberg Akerstrom W."/>
            <person name="Nylinder S."/>
            <person name="Jareborg N."/>
            <person name="Kallberg Y."/>
            <person name="Kronander E."/>
        </authorList>
    </citation>
    <scope>NUCLEOTIDE SEQUENCE [LARGE SCALE GENOMIC DNA]</scope>
</reference>
<dbReference type="Proteomes" id="UP001314205">
    <property type="component" value="Unassembled WGS sequence"/>
</dbReference>
<evidence type="ECO:0000256" key="7">
    <source>
        <dbReference type="ARBA" id="ARBA00023136"/>
    </source>
</evidence>
<dbReference type="InterPro" id="IPR037245">
    <property type="entry name" value="FIP-RBD_C_sf"/>
</dbReference>
<organism evidence="11 12">
    <name type="scientific">Parnassius mnemosyne</name>
    <name type="common">clouded apollo</name>
    <dbReference type="NCBI Taxonomy" id="213953"/>
    <lineage>
        <taxon>Eukaryota</taxon>
        <taxon>Metazoa</taxon>
        <taxon>Ecdysozoa</taxon>
        <taxon>Arthropoda</taxon>
        <taxon>Hexapoda</taxon>
        <taxon>Insecta</taxon>
        <taxon>Pterygota</taxon>
        <taxon>Neoptera</taxon>
        <taxon>Endopterygota</taxon>
        <taxon>Lepidoptera</taxon>
        <taxon>Glossata</taxon>
        <taxon>Ditrysia</taxon>
        <taxon>Papilionoidea</taxon>
        <taxon>Papilionidae</taxon>
        <taxon>Parnassiinae</taxon>
        <taxon>Parnassini</taxon>
        <taxon>Parnassius</taxon>
        <taxon>Driopa</taxon>
    </lineage>
</organism>
<name>A0AAV1KTF0_9NEOP</name>
<evidence type="ECO:0000256" key="1">
    <source>
        <dbReference type="ARBA" id="ARBA00004214"/>
    </source>
</evidence>
<comment type="caution">
    <text evidence="11">The sequence shown here is derived from an EMBL/GenBank/DDBJ whole genome shotgun (WGS) entry which is preliminary data.</text>
</comment>
<comment type="subcellular location">
    <subcellularLocation>
        <location evidence="2">Cleavage furrow</location>
    </subcellularLocation>
    <subcellularLocation>
        <location evidence="1">Midbody</location>
    </subcellularLocation>
    <subcellularLocation>
        <location evidence="3">Recycling endosome membrane</location>
        <topology evidence="3">Peripheral membrane protein</topology>
    </subcellularLocation>
</comment>
<proteinExistence type="predicted"/>
<evidence type="ECO:0000313" key="12">
    <source>
        <dbReference type="Proteomes" id="UP001314205"/>
    </source>
</evidence>
<keyword evidence="4" id="KW-0813">Transport</keyword>
<feature type="compositionally biased region" description="Polar residues" evidence="9">
    <location>
        <begin position="78"/>
        <end position="101"/>
    </location>
</feature>
<evidence type="ECO:0000256" key="6">
    <source>
        <dbReference type="ARBA" id="ARBA00023054"/>
    </source>
</evidence>
<sequence>MSEVVFVLKSDAFDIARVLESWWQGLVLLARLLICFFRLLNQVLYELKAPVAVMMAPSVFQRTKSPRSSPGNLPRKLQNGTESASQSEPTADSSPGNSMSDAENFECYGEADGDTQANTLENGSRSPANPLNRHSWTRTSLRRTPPSHQENLPHRRWGSMRHSGKRQIGSNVLASQLYRSSSFNSSGCGSGGEPADDMYSDVSLEEDVQGLNYKVQLLQQQVTSLADTQSTADDRYARAKADNAVLQARVHMLDEQIREIESRCEERIAEEQKRCREAIARVERDRDAQLAALSDRLAAAENEASDLKQEVGRLRGVAETLRASAEAATRAQREAQEAVGELGAALSAAREAERRERAAAAGLRAQLAAAERDLRAARLAAPAPPPHDPRLDELREELALLRTQNKSLSEAQEELQAQILTRGVEQGRSLLDVSGPLLAHSLAHELSHMSDHEPDGSTQTDLSIEMEKLQKALKEQQDVNVQLRTYIDGILLAIVENYPQLLEVKYPKPEEKS</sequence>
<dbReference type="PANTHER" id="PTHR15726:SF7">
    <property type="entry name" value="NUCLEAR FALLOUT, ISOFORM J"/>
    <property type="match status" value="1"/>
</dbReference>
<feature type="coiled-coil region" evidence="8">
    <location>
        <begin position="290"/>
        <end position="418"/>
    </location>
</feature>
<feature type="coiled-coil region" evidence="8">
    <location>
        <begin position="236"/>
        <end position="263"/>
    </location>
</feature>
<keyword evidence="7" id="KW-0472">Membrane</keyword>
<protein>
    <recommendedName>
        <fullName evidence="10">FIP-RBD domain-containing protein</fullName>
    </recommendedName>
</protein>
<evidence type="ECO:0000256" key="9">
    <source>
        <dbReference type="SAM" id="MobiDB-lite"/>
    </source>
</evidence>
<dbReference type="AlphaFoldDB" id="A0AAV1KTF0"/>
<dbReference type="GO" id="GO:0032456">
    <property type="term" value="P:endocytic recycling"/>
    <property type="evidence" value="ECO:0007669"/>
    <property type="project" value="TreeGrafter"/>
</dbReference>
<dbReference type="GO" id="GO:0030139">
    <property type="term" value="C:endocytic vesicle"/>
    <property type="evidence" value="ECO:0007669"/>
    <property type="project" value="TreeGrafter"/>
</dbReference>
<feature type="region of interest" description="Disordered" evidence="9">
    <location>
        <begin position="61"/>
        <end position="166"/>
    </location>
</feature>
<dbReference type="SUPFAM" id="SSF144270">
    <property type="entry name" value="Eferin C-derminal domain-like"/>
    <property type="match status" value="1"/>
</dbReference>
<evidence type="ECO:0000256" key="8">
    <source>
        <dbReference type="SAM" id="Coils"/>
    </source>
</evidence>
<feature type="domain" description="FIP-RBD" evidence="10">
    <location>
        <begin position="443"/>
        <end position="505"/>
    </location>
</feature>
<evidence type="ECO:0000256" key="5">
    <source>
        <dbReference type="ARBA" id="ARBA00022753"/>
    </source>
</evidence>
<gene>
    <name evidence="11" type="ORF">PARMNEM_LOCUS7029</name>
</gene>
<feature type="compositionally biased region" description="Polar residues" evidence="9">
    <location>
        <begin position="115"/>
        <end position="139"/>
    </location>
</feature>
<dbReference type="GO" id="GO:0055038">
    <property type="term" value="C:recycling endosome membrane"/>
    <property type="evidence" value="ECO:0007669"/>
    <property type="project" value="UniProtKB-SubCell"/>
</dbReference>
<dbReference type="InterPro" id="IPR057316">
    <property type="entry name" value="Rab11-FIP3/4_dom"/>
</dbReference>
<feature type="compositionally biased region" description="Polar residues" evidence="9">
    <location>
        <begin position="61"/>
        <end position="71"/>
    </location>
</feature>
<dbReference type="GO" id="GO:0032154">
    <property type="term" value="C:cleavage furrow"/>
    <property type="evidence" value="ECO:0007669"/>
    <property type="project" value="UniProtKB-SubCell"/>
</dbReference>
<evidence type="ECO:0000259" key="10">
    <source>
        <dbReference type="PROSITE" id="PS51511"/>
    </source>
</evidence>
<dbReference type="GO" id="GO:0032465">
    <property type="term" value="P:regulation of cytokinesis"/>
    <property type="evidence" value="ECO:0007669"/>
    <property type="project" value="TreeGrafter"/>
</dbReference>
<dbReference type="InterPro" id="IPR051977">
    <property type="entry name" value="Rab11-interacting_regulator"/>
</dbReference>
<evidence type="ECO:0000313" key="11">
    <source>
        <dbReference type="EMBL" id="CAK1586020.1"/>
    </source>
</evidence>
<dbReference type="GO" id="GO:0030496">
    <property type="term" value="C:midbody"/>
    <property type="evidence" value="ECO:0007669"/>
    <property type="project" value="UniProtKB-SubCell"/>
</dbReference>
<dbReference type="PANTHER" id="PTHR15726">
    <property type="entry name" value="RAB11-FAMILY INTERACTING PROTEIN"/>
    <property type="match status" value="1"/>
</dbReference>
<evidence type="ECO:0000256" key="2">
    <source>
        <dbReference type="ARBA" id="ARBA00004626"/>
    </source>
</evidence>
<dbReference type="Pfam" id="PF25450">
    <property type="entry name" value="Rab11-FIP3"/>
    <property type="match status" value="1"/>
</dbReference>
<keyword evidence="12" id="KW-1185">Reference proteome</keyword>
<dbReference type="Pfam" id="PF09457">
    <property type="entry name" value="RBD-FIP"/>
    <property type="match status" value="1"/>
</dbReference>
<dbReference type="EMBL" id="CAVLGL010000080">
    <property type="protein sequence ID" value="CAK1586020.1"/>
    <property type="molecule type" value="Genomic_DNA"/>
</dbReference>
<keyword evidence="5" id="KW-0967">Endosome</keyword>
<dbReference type="InterPro" id="IPR019018">
    <property type="entry name" value="Rab-bd_FIP-RBD"/>
</dbReference>
<dbReference type="PROSITE" id="PS51511">
    <property type="entry name" value="FIP_RBD"/>
    <property type="match status" value="1"/>
</dbReference>
<feature type="compositionally biased region" description="Basic residues" evidence="9">
    <location>
        <begin position="154"/>
        <end position="165"/>
    </location>
</feature>